<dbReference type="AlphaFoldDB" id="A0A195AVQ8"/>
<proteinExistence type="predicted"/>
<organism evidence="2 3">
    <name type="scientific">Atta colombica</name>
    <dbReference type="NCBI Taxonomy" id="520822"/>
    <lineage>
        <taxon>Eukaryota</taxon>
        <taxon>Metazoa</taxon>
        <taxon>Ecdysozoa</taxon>
        <taxon>Arthropoda</taxon>
        <taxon>Hexapoda</taxon>
        <taxon>Insecta</taxon>
        <taxon>Pterygota</taxon>
        <taxon>Neoptera</taxon>
        <taxon>Endopterygota</taxon>
        <taxon>Hymenoptera</taxon>
        <taxon>Apocrita</taxon>
        <taxon>Aculeata</taxon>
        <taxon>Formicoidea</taxon>
        <taxon>Formicidae</taxon>
        <taxon>Myrmicinae</taxon>
        <taxon>Atta</taxon>
    </lineage>
</organism>
<feature type="compositionally biased region" description="Gly residues" evidence="1">
    <location>
        <begin position="54"/>
        <end position="64"/>
    </location>
</feature>
<dbReference type="Proteomes" id="UP000078540">
    <property type="component" value="Unassembled WGS sequence"/>
</dbReference>
<evidence type="ECO:0000256" key="1">
    <source>
        <dbReference type="SAM" id="MobiDB-lite"/>
    </source>
</evidence>
<evidence type="ECO:0000313" key="3">
    <source>
        <dbReference type="Proteomes" id="UP000078540"/>
    </source>
</evidence>
<gene>
    <name evidence="2" type="ORF">ALC53_13539</name>
</gene>
<evidence type="ECO:0000313" key="2">
    <source>
        <dbReference type="EMBL" id="KYM76054.1"/>
    </source>
</evidence>
<feature type="region of interest" description="Disordered" evidence="1">
    <location>
        <begin position="1"/>
        <end position="29"/>
    </location>
</feature>
<dbReference type="EMBL" id="KQ976736">
    <property type="protein sequence ID" value="KYM76054.1"/>
    <property type="molecule type" value="Genomic_DNA"/>
</dbReference>
<protein>
    <submittedName>
        <fullName evidence="2">Uncharacterized protein</fullName>
    </submittedName>
</protein>
<name>A0A195AVQ8_9HYME</name>
<feature type="region of interest" description="Disordered" evidence="1">
    <location>
        <begin position="52"/>
        <end position="77"/>
    </location>
</feature>
<sequence length="119" mass="12407">MHVNARRTPVRGAVPRSAPPCVTLKKSTRQIRDSEIGDANYARRGSLAAPLVSGSGGNVGGGSGRMESSLSSLNGEAARESGAAIGSSLCRHVGRLATSYDEKDDRATAVLRTARLRCL</sequence>
<keyword evidence="3" id="KW-1185">Reference proteome</keyword>
<reference evidence="2 3" key="1">
    <citation type="submission" date="2015-09" db="EMBL/GenBank/DDBJ databases">
        <title>Atta colombica WGS genome.</title>
        <authorList>
            <person name="Nygaard S."/>
            <person name="Hu H."/>
            <person name="Boomsma J."/>
            <person name="Zhang G."/>
        </authorList>
    </citation>
    <scope>NUCLEOTIDE SEQUENCE [LARGE SCALE GENOMIC DNA]</scope>
    <source>
        <strain evidence="2">Treedump-2</strain>
        <tissue evidence="2">Whole body</tissue>
    </source>
</reference>
<accession>A0A195AVQ8</accession>